<evidence type="ECO:0000313" key="10">
    <source>
        <dbReference type="EMBL" id="RVT96317.1"/>
    </source>
</evidence>
<evidence type="ECO:0000256" key="4">
    <source>
        <dbReference type="ARBA" id="ARBA00022475"/>
    </source>
</evidence>
<proteinExistence type="inferred from homology"/>
<feature type="transmembrane region" description="Helical" evidence="8">
    <location>
        <begin position="79"/>
        <end position="99"/>
    </location>
</feature>
<keyword evidence="3 8" id="KW-0813">Transport</keyword>
<keyword evidence="6 8" id="KW-1133">Transmembrane helix</keyword>
<reference evidence="10 11" key="1">
    <citation type="submission" date="2019-01" db="EMBL/GenBank/DDBJ databases">
        <authorList>
            <person name="Chen W.-M."/>
        </authorList>
    </citation>
    <scope>NUCLEOTIDE SEQUENCE [LARGE SCALE GENOMIC DNA]</scope>
    <source>
        <strain evidence="10 11">CCP-6</strain>
    </source>
</reference>
<dbReference type="SUPFAM" id="SSF161098">
    <property type="entry name" value="MetI-like"/>
    <property type="match status" value="1"/>
</dbReference>
<keyword evidence="7 8" id="KW-0472">Membrane</keyword>
<feature type="transmembrane region" description="Helical" evidence="8">
    <location>
        <begin position="171"/>
        <end position="190"/>
    </location>
</feature>
<keyword evidence="4" id="KW-1003">Cell membrane</keyword>
<sequence>MSATALPQPRGIAWPGRSSYVSLAMLLPGLAFLFAFLVLPSLVLLANGFMTQHQTGEVAPPFTLANFDRLLFSPAYQRTLLLTLKVAFVTSFVTVVLAYPLAMAIAYAKPWFSRLVMVLVVAPLVVSVLVRSYGWQLLLGNSRTGVLNWLLEAVGFGVTPVKIMFTEWAVVVASVHVFLPLMVLPLATSLTRINPAVIEAARMLGAAPWRAFLRVTLPLSIPGLTAGISVVFSLTAASYITPAMLGGTRGAMLGNLLEQQVTTAYDWAMGGAIAFVMVAIALGANIGATWLIEYRQRARLRASGAR</sequence>
<comment type="caution">
    <text evidence="10">The sequence shown here is derived from an EMBL/GenBank/DDBJ whole genome shotgun (WGS) entry which is preliminary data.</text>
</comment>
<comment type="subcellular location">
    <subcellularLocation>
        <location evidence="1 8">Cell membrane</location>
        <topology evidence="1 8">Multi-pass membrane protein</topology>
    </subcellularLocation>
</comment>
<evidence type="ECO:0000256" key="2">
    <source>
        <dbReference type="ARBA" id="ARBA00007069"/>
    </source>
</evidence>
<dbReference type="RefSeq" id="WP_127788250.1">
    <property type="nucleotide sequence ID" value="NZ_SACL01000004.1"/>
</dbReference>
<feature type="transmembrane region" description="Helical" evidence="8">
    <location>
        <begin position="20"/>
        <end position="45"/>
    </location>
</feature>
<protein>
    <submittedName>
        <fullName evidence="10">ABC transporter permease</fullName>
    </submittedName>
</protein>
<evidence type="ECO:0000256" key="6">
    <source>
        <dbReference type="ARBA" id="ARBA00022989"/>
    </source>
</evidence>
<evidence type="ECO:0000256" key="7">
    <source>
        <dbReference type="ARBA" id="ARBA00023136"/>
    </source>
</evidence>
<dbReference type="InterPro" id="IPR000515">
    <property type="entry name" value="MetI-like"/>
</dbReference>
<keyword evidence="11" id="KW-1185">Reference proteome</keyword>
<gene>
    <name evidence="10" type="ORF">EOD42_14505</name>
</gene>
<dbReference type="PROSITE" id="PS50928">
    <property type="entry name" value="ABC_TM1"/>
    <property type="match status" value="1"/>
</dbReference>
<dbReference type="Pfam" id="PF00528">
    <property type="entry name" value="BPD_transp_1"/>
    <property type="match status" value="1"/>
</dbReference>
<keyword evidence="5 8" id="KW-0812">Transmembrane</keyword>
<dbReference type="Gene3D" id="1.10.3720.10">
    <property type="entry name" value="MetI-like"/>
    <property type="match status" value="1"/>
</dbReference>
<feature type="transmembrane region" description="Helical" evidence="8">
    <location>
        <begin position="267"/>
        <end position="292"/>
    </location>
</feature>
<evidence type="ECO:0000313" key="11">
    <source>
        <dbReference type="Proteomes" id="UP000282957"/>
    </source>
</evidence>
<dbReference type="OrthoDB" id="7915284at2"/>
<dbReference type="Proteomes" id="UP000282957">
    <property type="component" value="Unassembled WGS sequence"/>
</dbReference>
<evidence type="ECO:0000259" key="9">
    <source>
        <dbReference type="PROSITE" id="PS50928"/>
    </source>
</evidence>
<evidence type="ECO:0000256" key="8">
    <source>
        <dbReference type="RuleBase" id="RU363032"/>
    </source>
</evidence>
<dbReference type="AlphaFoldDB" id="A0A437MFA1"/>
<feature type="domain" description="ABC transmembrane type-1" evidence="9">
    <location>
        <begin position="80"/>
        <end position="288"/>
    </location>
</feature>
<dbReference type="PANTHER" id="PTHR42929:SF5">
    <property type="entry name" value="ABC TRANSPORTER PERMEASE PROTEIN"/>
    <property type="match status" value="1"/>
</dbReference>
<dbReference type="GO" id="GO:0055085">
    <property type="term" value="P:transmembrane transport"/>
    <property type="evidence" value="ECO:0007669"/>
    <property type="project" value="InterPro"/>
</dbReference>
<dbReference type="GO" id="GO:0005886">
    <property type="term" value="C:plasma membrane"/>
    <property type="evidence" value="ECO:0007669"/>
    <property type="project" value="UniProtKB-SubCell"/>
</dbReference>
<evidence type="ECO:0000256" key="3">
    <source>
        <dbReference type="ARBA" id="ARBA00022448"/>
    </source>
</evidence>
<feature type="transmembrane region" description="Helical" evidence="8">
    <location>
        <begin position="111"/>
        <end position="134"/>
    </location>
</feature>
<name>A0A437MFA1_9PROT</name>
<feature type="transmembrane region" description="Helical" evidence="8">
    <location>
        <begin position="211"/>
        <end position="240"/>
    </location>
</feature>
<dbReference type="EMBL" id="SACL01000004">
    <property type="protein sequence ID" value="RVT96317.1"/>
    <property type="molecule type" value="Genomic_DNA"/>
</dbReference>
<evidence type="ECO:0000256" key="1">
    <source>
        <dbReference type="ARBA" id="ARBA00004651"/>
    </source>
</evidence>
<evidence type="ECO:0000256" key="5">
    <source>
        <dbReference type="ARBA" id="ARBA00022692"/>
    </source>
</evidence>
<dbReference type="CDD" id="cd06261">
    <property type="entry name" value="TM_PBP2"/>
    <property type="match status" value="1"/>
</dbReference>
<dbReference type="PANTHER" id="PTHR42929">
    <property type="entry name" value="INNER MEMBRANE ABC TRANSPORTER PERMEASE PROTEIN YDCU-RELATED-RELATED"/>
    <property type="match status" value="1"/>
</dbReference>
<dbReference type="InterPro" id="IPR035906">
    <property type="entry name" value="MetI-like_sf"/>
</dbReference>
<comment type="similarity">
    <text evidence="2">Belongs to the binding-protein-dependent transport system permease family. CysTW subfamily.</text>
</comment>
<organism evidence="10 11">
    <name type="scientific">Rhodovarius crocodyli</name>
    <dbReference type="NCBI Taxonomy" id="1979269"/>
    <lineage>
        <taxon>Bacteria</taxon>
        <taxon>Pseudomonadati</taxon>
        <taxon>Pseudomonadota</taxon>
        <taxon>Alphaproteobacteria</taxon>
        <taxon>Acetobacterales</taxon>
        <taxon>Roseomonadaceae</taxon>
        <taxon>Rhodovarius</taxon>
    </lineage>
</organism>
<accession>A0A437MFA1</accession>